<keyword evidence="1" id="KW-0812">Transmembrane</keyword>
<keyword evidence="1" id="KW-1133">Transmembrane helix</keyword>
<dbReference type="EMBL" id="BJCF01000011">
    <property type="protein sequence ID" value="GCL41700.1"/>
    <property type="molecule type" value="Genomic_DNA"/>
</dbReference>
<keyword evidence="1" id="KW-0472">Membrane</keyword>
<organism evidence="2 3">
    <name type="scientific">Dolichospermum planctonicum</name>
    <dbReference type="NCBI Taxonomy" id="136072"/>
    <lineage>
        <taxon>Bacteria</taxon>
        <taxon>Bacillati</taxon>
        <taxon>Cyanobacteriota</taxon>
        <taxon>Cyanophyceae</taxon>
        <taxon>Nostocales</taxon>
        <taxon>Aphanizomenonaceae</taxon>
        <taxon>Dolichospermum</taxon>
    </lineage>
</organism>
<protein>
    <submittedName>
        <fullName evidence="2">Uncharacterized protein</fullName>
    </submittedName>
</protein>
<evidence type="ECO:0000313" key="3">
    <source>
        <dbReference type="Proteomes" id="UP000299367"/>
    </source>
</evidence>
<reference evidence="3" key="1">
    <citation type="submission" date="2019-02" db="EMBL/GenBank/DDBJ databases">
        <title>Draft genome sequence of Dolichospermum planctonicum NIES-80.</title>
        <authorList>
            <person name="Yamaguchi H."/>
            <person name="Suzuki S."/>
            <person name="Kawachi M."/>
        </authorList>
    </citation>
    <scope>NUCLEOTIDE SEQUENCE [LARGE SCALE GENOMIC DNA]</scope>
    <source>
        <strain evidence="3">NIES-80</strain>
    </source>
</reference>
<evidence type="ECO:0000313" key="2">
    <source>
        <dbReference type="EMBL" id="GCL41700.1"/>
    </source>
</evidence>
<evidence type="ECO:0000256" key="1">
    <source>
        <dbReference type="SAM" id="Phobius"/>
    </source>
</evidence>
<gene>
    <name evidence="2" type="ORF">NIES80_13970</name>
</gene>
<dbReference type="AlphaFoldDB" id="A0A480A9E3"/>
<accession>A0A480A9E3</accession>
<comment type="caution">
    <text evidence="2">The sequence shown here is derived from an EMBL/GenBank/DDBJ whole genome shotgun (WGS) entry which is preliminary data.</text>
</comment>
<feature type="transmembrane region" description="Helical" evidence="1">
    <location>
        <begin position="20"/>
        <end position="37"/>
    </location>
</feature>
<proteinExistence type="predicted"/>
<dbReference type="Proteomes" id="UP000299367">
    <property type="component" value="Unassembled WGS sequence"/>
</dbReference>
<sequence>MNYIVSDWAEMILFMKIKSMANIVQKLIGIFLLTLYFHDNLIKKINKSPRS</sequence>
<name>A0A480A9E3_9CYAN</name>